<organism evidence="1 2">
    <name type="scientific">Thermomonas beijingensis</name>
    <dbReference type="NCBI Taxonomy" id="2872701"/>
    <lineage>
        <taxon>Bacteria</taxon>
        <taxon>Pseudomonadati</taxon>
        <taxon>Pseudomonadota</taxon>
        <taxon>Gammaproteobacteria</taxon>
        <taxon>Lysobacterales</taxon>
        <taxon>Lysobacteraceae</taxon>
        <taxon>Thermomonas</taxon>
    </lineage>
</organism>
<feature type="non-terminal residue" evidence="1">
    <location>
        <position position="1"/>
    </location>
</feature>
<comment type="caution">
    <text evidence="1">The sequence shown here is derived from an EMBL/GenBank/DDBJ whole genome shotgun (WGS) entry which is preliminary data.</text>
</comment>
<dbReference type="Proteomes" id="UP001430290">
    <property type="component" value="Unassembled WGS sequence"/>
</dbReference>
<name>A0ABS7TH27_9GAMM</name>
<evidence type="ECO:0000313" key="2">
    <source>
        <dbReference type="Proteomes" id="UP001430290"/>
    </source>
</evidence>
<proteinExistence type="predicted"/>
<dbReference type="RefSeq" id="WP_223629850.1">
    <property type="nucleotide sequence ID" value="NZ_JAIQDJ010000020.1"/>
</dbReference>
<gene>
    <name evidence="1" type="ORF">K7B09_12705</name>
</gene>
<sequence>QPNSSFKPTPLHGIVLSFGVRLLSLRLHLVAARLNSGVRGEMITLAIVLTASLLSTQQTPVPEPAQPQSTSLSPKDPFATSVEGIVQALKADNGVARAYLLRKPTDDGSLVFVLVPIFDKKYPQEAIKDAYNVFEQNMPQEAKLELFLVPKRDYKKYFAQFEPIYVRP</sequence>
<accession>A0ABS7TH27</accession>
<evidence type="ECO:0000313" key="1">
    <source>
        <dbReference type="EMBL" id="MBZ4187181.1"/>
    </source>
</evidence>
<dbReference type="EMBL" id="JAIQDJ010000020">
    <property type="protein sequence ID" value="MBZ4187181.1"/>
    <property type="molecule type" value="Genomic_DNA"/>
</dbReference>
<protein>
    <submittedName>
        <fullName evidence="1">Uncharacterized protein</fullName>
    </submittedName>
</protein>
<keyword evidence="2" id="KW-1185">Reference proteome</keyword>
<reference evidence="1" key="1">
    <citation type="submission" date="2021-09" db="EMBL/GenBank/DDBJ databases">
        <authorList>
            <person name="Wu T."/>
            <person name="Guo S.Z."/>
        </authorList>
    </citation>
    <scope>NUCLEOTIDE SEQUENCE</scope>
    <source>
        <strain evidence="1">RSS-23</strain>
    </source>
</reference>